<dbReference type="RefSeq" id="WP_006950673.1">
    <property type="nucleotide sequence ID" value="NZ_BAJI01000025.1"/>
</dbReference>
<dbReference type="OrthoDB" id="1083171at2"/>
<proteinExistence type="predicted"/>
<dbReference type="STRING" id="862515.HMPREF0658_2263"/>
<dbReference type="HOGENOM" id="CLU_196044_0_0_10"/>
<reference evidence="2" key="1">
    <citation type="submission" date="2010-07" db="EMBL/GenBank/DDBJ databases">
        <authorList>
            <person name="Muzny D."/>
            <person name="Qin X."/>
            <person name="Deng J."/>
            <person name="Jiang H."/>
            <person name="Liu Y."/>
            <person name="Qu J."/>
            <person name="Song X.-Z."/>
            <person name="Zhang L."/>
            <person name="Thornton R."/>
            <person name="Coyle M."/>
            <person name="Francisco L."/>
            <person name="Jackson L."/>
            <person name="Javaid M."/>
            <person name="Korchina V."/>
            <person name="Kovar C."/>
            <person name="Mata R."/>
            <person name="Mathew T."/>
            <person name="Ngo R."/>
            <person name="Nguyen L."/>
            <person name="Nguyen N."/>
            <person name="Okwuonu G."/>
            <person name="Ongeri F."/>
            <person name="Pham C."/>
            <person name="Simmons D."/>
            <person name="Wilczek-Boney K."/>
            <person name="Hale W."/>
            <person name="Jakkamsetti A."/>
            <person name="Pham P."/>
            <person name="Ruth R."/>
            <person name="San Lucas F."/>
            <person name="Warren J."/>
            <person name="Zhang J."/>
            <person name="Zhao Z."/>
            <person name="Zhou C."/>
            <person name="Zhu D."/>
            <person name="Lee S."/>
            <person name="Bess C."/>
            <person name="Blankenburg K."/>
            <person name="Forbes L."/>
            <person name="Fu Q."/>
            <person name="Gubbala S."/>
            <person name="Hirani K."/>
            <person name="Jayaseelan J.C."/>
            <person name="Lara F."/>
            <person name="Munidasa M."/>
            <person name="Palculict T."/>
            <person name="Patil S."/>
            <person name="Pu L.-L."/>
            <person name="Saada N."/>
            <person name="Tang L."/>
            <person name="Weissenberger G."/>
            <person name="Zhu Y."/>
            <person name="Hemphill L."/>
            <person name="Shang Y."/>
            <person name="Youmans B."/>
            <person name="Ayvaz T."/>
            <person name="Ross M."/>
            <person name="Santibanez J."/>
            <person name="Aqrawi P."/>
            <person name="Gross S."/>
            <person name="Joshi V."/>
            <person name="Fowler G."/>
            <person name="Nazareth L."/>
            <person name="Reid J."/>
            <person name="Worley K."/>
            <person name="Petrosino J."/>
            <person name="Highlander S."/>
            <person name="Gibbs R."/>
        </authorList>
    </citation>
    <scope>NUCLEOTIDE SEQUENCE [LARGE SCALE GENOMIC DNA]</scope>
    <source>
        <strain evidence="2">DSM 16973</strain>
    </source>
</reference>
<keyword evidence="3" id="KW-1185">Reference proteome</keyword>
<evidence type="ECO:0000313" key="3">
    <source>
        <dbReference type="Proteomes" id="UP000004394"/>
    </source>
</evidence>
<feature type="compositionally biased region" description="Acidic residues" evidence="1">
    <location>
        <begin position="51"/>
        <end position="65"/>
    </location>
</feature>
<feature type="region of interest" description="Disordered" evidence="1">
    <location>
        <begin position="32"/>
        <end position="76"/>
    </location>
</feature>
<dbReference type="AlphaFoldDB" id="E0NVQ8"/>
<sequence length="76" mass="8616">MNRKEFRKQGYIKPEIKIIATLQEHLLQVVSGQHNPGHHGTGPSSAKQGMFEEDEEDETFLDTSEEGASNWGIENY</sequence>
<comment type="caution">
    <text evidence="2">The sequence shown here is derived from an EMBL/GenBank/DDBJ whole genome shotgun (WGS) entry which is preliminary data.</text>
</comment>
<dbReference type="EMBL" id="AEEI01000066">
    <property type="protein sequence ID" value="EFM00784.1"/>
    <property type="molecule type" value="Genomic_DNA"/>
</dbReference>
<evidence type="ECO:0000256" key="1">
    <source>
        <dbReference type="SAM" id="MobiDB-lite"/>
    </source>
</evidence>
<organism evidence="2 3">
    <name type="scientific">Hoylesella marshii DSM 16973 = JCM 13450</name>
    <dbReference type="NCBI Taxonomy" id="862515"/>
    <lineage>
        <taxon>Bacteria</taxon>
        <taxon>Pseudomonadati</taxon>
        <taxon>Bacteroidota</taxon>
        <taxon>Bacteroidia</taxon>
        <taxon>Bacteroidales</taxon>
        <taxon>Prevotellaceae</taxon>
        <taxon>Hoylesella</taxon>
    </lineage>
</organism>
<name>E0NVQ8_9BACT</name>
<gene>
    <name evidence="2" type="ORF">HMPREF0658_2263</name>
</gene>
<dbReference type="Proteomes" id="UP000004394">
    <property type="component" value="Unassembled WGS sequence"/>
</dbReference>
<protein>
    <submittedName>
        <fullName evidence="2">Uncharacterized protein</fullName>
    </submittedName>
</protein>
<dbReference type="BioCyc" id="PMAR862515-HMP:GMOO-2296-MONOMER"/>
<evidence type="ECO:0000313" key="2">
    <source>
        <dbReference type="EMBL" id="EFM00784.1"/>
    </source>
</evidence>
<accession>E0NVQ8</accession>